<protein>
    <submittedName>
        <fullName evidence="2">Uncharacterized protein</fullName>
    </submittedName>
</protein>
<dbReference type="RefSeq" id="XP_018069764.1">
    <property type="nucleotide sequence ID" value="XM_018213192.1"/>
</dbReference>
<dbReference type="AlphaFoldDB" id="A0A194X5Q7"/>
<accession>A0A194X5Q7</accession>
<feature type="region of interest" description="Disordered" evidence="1">
    <location>
        <begin position="1"/>
        <end position="32"/>
    </location>
</feature>
<feature type="compositionally biased region" description="Low complexity" evidence="1">
    <location>
        <begin position="23"/>
        <end position="32"/>
    </location>
</feature>
<dbReference type="KEGG" id="psco:LY89DRAFT_670883"/>
<reference evidence="2 3" key="1">
    <citation type="submission" date="2015-10" db="EMBL/GenBank/DDBJ databases">
        <title>Full genome of DAOMC 229536 Phialocephala scopiformis, a fungal endophyte of spruce producing the potent anti-insectan compound rugulosin.</title>
        <authorList>
            <consortium name="DOE Joint Genome Institute"/>
            <person name="Walker A.K."/>
            <person name="Frasz S.L."/>
            <person name="Seifert K.A."/>
            <person name="Miller J.D."/>
            <person name="Mondo S.J."/>
            <person name="Labutti K."/>
            <person name="Lipzen A."/>
            <person name="Dockter R."/>
            <person name="Kennedy M."/>
            <person name="Grigoriev I.V."/>
            <person name="Spatafora J.W."/>
        </authorList>
    </citation>
    <scope>NUCLEOTIDE SEQUENCE [LARGE SCALE GENOMIC DNA]</scope>
    <source>
        <strain evidence="2 3">CBS 120377</strain>
    </source>
</reference>
<evidence type="ECO:0000256" key="1">
    <source>
        <dbReference type="SAM" id="MobiDB-lite"/>
    </source>
</evidence>
<organism evidence="2 3">
    <name type="scientific">Mollisia scopiformis</name>
    <name type="common">Conifer needle endophyte fungus</name>
    <name type="synonym">Phialocephala scopiformis</name>
    <dbReference type="NCBI Taxonomy" id="149040"/>
    <lineage>
        <taxon>Eukaryota</taxon>
        <taxon>Fungi</taxon>
        <taxon>Dikarya</taxon>
        <taxon>Ascomycota</taxon>
        <taxon>Pezizomycotina</taxon>
        <taxon>Leotiomycetes</taxon>
        <taxon>Helotiales</taxon>
        <taxon>Mollisiaceae</taxon>
        <taxon>Mollisia</taxon>
    </lineage>
</organism>
<dbReference type="GeneID" id="28822918"/>
<dbReference type="Proteomes" id="UP000070700">
    <property type="component" value="Unassembled WGS sequence"/>
</dbReference>
<proteinExistence type="predicted"/>
<dbReference type="EMBL" id="KQ947418">
    <property type="protein sequence ID" value="KUJ15409.1"/>
    <property type="molecule type" value="Genomic_DNA"/>
</dbReference>
<evidence type="ECO:0000313" key="2">
    <source>
        <dbReference type="EMBL" id="KUJ15409.1"/>
    </source>
</evidence>
<keyword evidence="3" id="KW-1185">Reference proteome</keyword>
<gene>
    <name evidence="2" type="ORF">LY89DRAFT_670883</name>
</gene>
<name>A0A194X5Q7_MOLSC</name>
<sequence>MASYPDSTAATDGSATDFPPLPTTSTSSSTTTTEAATFASMLAAINAASNPPHAQASIPSSSSNTLKLQHIASWLNNAVEGHPRFTYTSDAIIDAHIKDIKECLNTFDDVMAKK</sequence>
<dbReference type="InParanoid" id="A0A194X5Q7"/>
<feature type="compositionally biased region" description="Polar residues" evidence="1">
    <location>
        <begin position="1"/>
        <end position="14"/>
    </location>
</feature>
<evidence type="ECO:0000313" key="3">
    <source>
        <dbReference type="Proteomes" id="UP000070700"/>
    </source>
</evidence>